<dbReference type="GO" id="GO:0050313">
    <property type="term" value="F:sulfur dioxygenase activity"/>
    <property type="evidence" value="ECO:0007669"/>
    <property type="project" value="InterPro"/>
</dbReference>
<proteinExistence type="predicted"/>
<sequence>MALTITPQQLFSNLQKREPLLLLDIRNADEFSRWNLFGSINLPFDKIWKKYREISKKEKIAVVCNRGNDSVKAAKYLQNKGYEAFSLEGGLKAWNFIYDIVEIDEDNIQDLSVFQFKRLGKGCLTYLFSDRKSGQSLLIDPTLDIEVFASFIKKNKYKVQAVVDTHIHADHISGGRRLAKKWGIPYLIPQKSRVKFKASSIEKKLPKLFTRKIDILETPGHTPEGVSLVIEQYVFTGDTLFVDTFGRADLSDSNGHRHGKDLFNSVKNILYGLNDNFYVLPAHSAQPMVPGPVRSATLRYVKRFNLLNTDTEYEEYLEMVKQVDPPPSNYQIIREINVSGRIPHKFDRQELELGGNFCNVRPSDSVLS</sequence>
<gene>
    <name evidence="3" type="ORF">A3D03_06605</name>
</gene>
<dbReference type="GO" id="GO:0070813">
    <property type="term" value="P:hydrogen sulfide metabolic process"/>
    <property type="evidence" value="ECO:0007669"/>
    <property type="project" value="TreeGrafter"/>
</dbReference>
<organism evidence="3 4">
    <name type="scientific">Candidatus Gottesmanbacteria bacterium RIFCSPHIGHO2_02_FULL_40_13</name>
    <dbReference type="NCBI Taxonomy" id="1798384"/>
    <lineage>
        <taxon>Bacteria</taxon>
        <taxon>Candidatus Gottesmaniibacteriota</taxon>
    </lineage>
</organism>
<dbReference type="InterPro" id="IPR051682">
    <property type="entry name" value="Mito_Persulfide_Diox"/>
</dbReference>
<keyword evidence="1" id="KW-0479">Metal-binding</keyword>
<dbReference type="Gene3D" id="3.40.250.10">
    <property type="entry name" value="Rhodanese-like domain"/>
    <property type="match status" value="1"/>
</dbReference>
<dbReference type="CDD" id="cd00158">
    <property type="entry name" value="RHOD"/>
    <property type="match status" value="1"/>
</dbReference>
<dbReference type="CDD" id="cd07724">
    <property type="entry name" value="POD-like_MBL-fold"/>
    <property type="match status" value="1"/>
</dbReference>
<dbReference type="InterPro" id="IPR001279">
    <property type="entry name" value="Metallo-B-lactamas"/>
</dbReference>
<dbReference type="Gene3D" id="3.60.15.10">
    <property type="entry name" value="Ribonuclease Z/Hydroxyacylglutathione hydrolase-like"/>
    <property type="match status" value="1"/>
</dbReference>
<dbReference type="SUPFAM" id="SSF52821">
    <property type="entry name" value="Rhodanese/Cell cycle control phosphatase"/>
    <property type="match status" value="1"/>
</dbReference>
<dbReference type="PROSITE" id="PS50206">
    <property type="entry name" value="RHODANESE_3"/>
    <property type="match status" value="1"/>
</dbReference>
<accession>A0A1F6A9N8</accession>
<dbReference type="Proteomes" id="UP000177092">
    <property type="component" value="Unassembled WGS sequence"/>
</dbReference>
<protein>
    <recommendedName>
        <fullName evidence="2">Rhodanese domain-containing protein</fullName>
    </recommendedName>
</protein>
<dbReference type="PANTHER" id="PTHR43084">
    <property type="entry name" value="PERSULFIDE DIOXYGENASE ETHE1"/>
    <property type="match status" value="1"/>
</dbReference>
<dbReference type="PANTHER" id="PTHR43084:SF1">
    <property type="entry name" value="PERSULFIDE DIOXYGENASE ETHE1, MITOCHONDRIAL"/>
    <property type="match status" value="1"/>
</dbReference>
<dbReference type="InterPro" id="IPR036866">
    <property type="entry name" value="RibonucZ/Hydroxyglut_hydro"/>
</dbReference>
<evidence type="ECO:0000256" key="1">
    <source>
        <dbReference type="ARBA" id="ARBA00022723"/>
    </source>
</evidence>
<dbReference type="InterPro" id="IPR044528">
    <property type="entry name" value="POD-like_MBL-fold"/>
</dbReference>
<dbReference type="InterPro" id="IPR036873">
    <property type="entry name" value="Rhodanese-like_dom_sf"/>
</dbReference>
<dbReference type="GO" id="GO:0046872">
    <property type="term" value="F:metal ion binding"/>
    <property type="evidence" value="ECO:0007669"/>
    <property type="project" value="UniProtKB-KW"/>
</dbReference>
<evidence type="ECO:0000259" key="2">
    <source>
        <dbReference type="PROSITE" id="PS50206"/>
    </source>
</evidence>
<feature type="domain" description="Rhodanese" evidence="2">
    <location>
        <begin position="16"/>
        <end position="102"/>
    </location>
</feature>
<name>A0A1F6A9N8_9BACT</name>
<dbReference type="GO" id="GO:0006749">
    <property type="term" value="P:glutathione metabolic process"/>
    <property type="evidence" value="ECO:0007669"/>
    <property type="project" value="InterPro"/>
</dbReference>
<dbReference type="EMBL" id="MFJN01000027">
    <property type="protein sequence ID" value="OGG21183.1"/>
    <property type="molecule type" value="Genomic_DNA"/>
</dbReference>
<dbReference type="Pfam" id="PF00753">
    <property type="entry name" value="Lactamase_B"/>
    <property type="match status" value="1"/>
</dbReference>
<evidence type="ECO:0000313" key="4">
    <source>
        <dbReference type="Proteomes" id="UP000177092"/>
    </source>
</evidence>
<dbReference type="Pfam" id="PF00581">
    <property type="entry name" value="Rhodanese"/>
    <property type="match status" value="1"/>
</dbReference>
<dbReference type="STRING" id="1798384.A3D03_06605"/>
<dbReference type="SMART" id="SM00450">
    <property type="entry name" value="RHOD"/>
    <property type="match status" value="1"/>
</dbReference>
<dbReference type="InterPro" id="IPR001763">
    <property type="entry name" value="Rhodanese-like_dom"/>
</dbReference>
<dbReference type="AlphaFoldDB" id="A0A1F6A9N8"/>
<comment type="caution">
    <text evidence="3">The sequence shown here is derived from an EMBL/GenBank/DDBJ whole genome shotgun (WGS) entry which is preliminary data.</text>
</comment>
<dbReference type="SMART" id="SM00849">
    <property type="entry name" value="Lactamase_B"/>
    <property type="match status" value="1"/>
</dbReference>
<dbReference type="SUPFAM" id="SSF56281">
    <property type="entry name" value="Metallo-hydrolase/oxidoreductase"/>
    <property type="match status" value="1"/>
</dbReference>
<evidence type="ECO:0000313" key="3">
    <source>
        <dbReference type="EMBL" id="OGG21183.1"/>
    </source>
</evidence>
<reference evidence="3 4" key="1">
    <citation type="journal article" date="2016" name="Nat. Commun.">
        <title>Thousands of microbial genomes shed light on interconnected biogeochemical processes in an aquifer system.</title>
        <authorList>
            <person name="Anantharaman K."/>
            <person name="Brown C.T."/>
            <person name="Hug L.A."/>
            <person name="Sharon I."/>
            <person name="Castelle C.J."/>
            <person name="Probst A.J."/>
            <person name="Thomas B.C."/>
            <person name="Singh A."/>
            <person name="Wilkins M.J."/>
            <person name="Karaoz U."/>
            <person name="Brodie E.L."/>
            <person name="Williams K.H."/>
            <person name="Hubbard S.S."/>
            <person name="Banfield J.F."/>
        </authorList>
    </citation>
    <scope>NUCLEOTIDE SEQUENCE [LARGE SCALE GENOMIC DNA]</scope>
</reference>